<reference evidence="1" key="1">
    <citation type="submission" date="2014-07" db="EMBL/GenBank/DDBJ databases">
        <title>Identification of a novel salt tolerance gene in wild soybean by whole-genome sequencing.</title>
        <authorList>
            <person name="Lam H.-M."/>
            <person name="Qi X."/>
            <person name="Li M.-W."/>
            <person name="Liu X."/>
            <person name="Xie M."/>
            <person name="Ni M."/>
            <person name="Xu X."/>
        </authorList>
    </citation>
    <scope>NUCLEOTIDE SEQUENCE [LARGE SCALE GENOMIC DNA]</scope>
    <source>
        <tissue evidence="1">Root</tissue>
    </source>
</reference>
<dbReference type="AlphaFoldDB" id="A0A0B2R996"/>
<name>A0A0B2R996_GLYSO</name>
<organism evidence="1">
    <name type="scientific">Glycine soja</name>
    <name type="common">Wild soybean</name>
    <dbReference type="NCBI Taxonomy" id="3848"/>
    <lineage>
        <taxon>Eukaryota</taxon>
        <taxon>Viridiplantae</taxon>
        <taxon>Streptophyta</taxon>
        <taxon>Embryophyta</taxon>
        <taxon>Tracheophyta</taxon>
        <taxon>Spermatophyta</taxon>
        <taxon>Magnoliopsida</taxon>
        <taxon>eudicotyledons</taxon>
        <taxon>Gunneridae</taxon>
        <taxon>Pentapetalae</taxon>
        <taxon>rosids</taxon>
        <taxon>fabids</taxon>
        <taxon>Fabales</taxon>
        <taxon>Fabaceae</taxon>
        <taxon>Papilionoideae</taxon>
        <taxon>50 kb inversion clade</taxon>
        <taxon>NPAAA clade</taxon>
        <taxon>indigoferoid/millettioid clade</taxon>
        <taxon>Phaseoleae</taxon>
        <taxon>Glycine</taxon>
        <taxon>Glycine subgen. Soja</taxon>
    </lineage>
</organism>
<proteinExistence type="predicted"/>
<gene>
    <name evidence="1" type="ORF">glysoja_049021</name>
</gene>
<dbReference type="Proteomes" id="UP000053555">
    <property type="component" value="Unassembled WGS sequence"/>
</dbReference>
<sequence>MVNHKDESTKFLLWDRECIDLIGQSTNEVNRLKIAILQDDEDRDADIQEPVELDSARNSFSLALKECQDKRSKFEALLKKAASLDLNNDFGSGSSRRLQTLKKSSISSRRSGTATFPIPGTPNFHIAMYKGWSSEQVPLYAGATQKHVFPFNNGKTLPSKWEDAERWIISPVSADTESVIINAPPRGQVWWVQRRWHQCVPCCFKEGHGDPDDPTG</sequence>
<dbReference type="EMBL" id="KN652509">
    <property type="protein sequence ID" value="KHN28724.1"/>
    <property type="molecule type" value="Genomic_DNA"/>
</dbReference>
<accession>A0A0B2R996</accession>
<evidence type="ECO:0000313" key="1">
    <source>
        <dbReference type="EMBL" id="KHN28724.1"/>
    </source>
</evidence>
<protein>
    <submittedName>
        <fullName evidence="1">Uncharacterized protein</fullName>
    </submittedName>
</protein>